<dbReference type="RefSeq" id="WP_146901473.1">
    <property type="nucleotide sequence ID" value="NZ_BJYS01000031.1"/>
</dbReference>
<dbReference type="EMBL" id="BJYS01000031">
    <property type="protein sequence ID" value="GEO06107.1"/>
    <property type="molecule type" value="Genomic_DNA"/>
</dbReference>
<accession>A0A512B2V6</accession>
<reference evidence="3 4" key="1">
    <citation type="submission" date="2019-07" db="EMBL/GenBank/DDBJ databases">
        <title>Whole genome shotgun sequence of Adhaeribacter aerolatus NBRC 106133.</title>
        <authorList>
            <person name="Hosoyama A."/>
            <person name="Uohara A."/>
            <person name="Ohji S."/>
            <person name="Ichikawa N."/>
        </authorList>
    </citation>
    <scope>NUCLEOTIDE SEQUENCE [LARGE SCALE GENOMIC DNA]</scope>
    <source>
        <strain evidence="3 4">NBRC 106133</strain>
    </source>
</reference>
<feature type="compositionally biased region" description="Polar residues" evidence="1">
    <location>
        <begin position="103"/>
        <end position="116"/>
    </location>
</feature>
<dbReference type="AlphaFoldDB" id="A0A512B2V6"/>
<evidence type="ECO:0000313" key="3">
    <source>
        <dbReference type="EMBL" id="GEO06107.1"/>
    </source>
</evidence>
<keyword evidence="2" id="KW-0732">Signal</keyword>
<dbReference type="OrthoDB" id="853708at2"/>
<name>A0A512B2V6_9BACT</name>
<evidence type="ECO:0000313" key="4">
    <source>
        <dbReference type="Proteomes" id="UP000321532"/>
    </source>
</evidence>
<evidence type="ECO:0008006" key="5">
    <source>
        <dbReference type="Google" id="ProtNLM"/>
    </source>
</evidence>
<protein>
    <recommendedName>
        <fullName evidence="5">DUF4890 domain-containing protein</fullName>
    </recommendedName>
</protein>
<gene>
    <name evidence="3" type="ORF">AAE02nite_37710</name>
</gene>
<organism evidence="3 4">
    <name type="scientific">Adhaeribacter aerolatus</name>
    <dbReference type="NCBI Taxonomy" id="670289"/>
    <lineage>
        <taxon>Bacteria</taxon>
        <taxon>Pseudomonadati</taxon>
        <taxon>Bacteroidota</taxon>
        <taxon>Cytophagia</taxon>
        <taxon>Cytophagales</taxon>
        <taxon>Hymenobacteraceae</taxon>
        <taxon>Adhaeribacter</taxon>
    </lineage>
</organism>
<comment type="caution">
    <text evidence="3">The sequence shown here is derived from an EMBL/GenBank/DDBJ whole genome shotgun (WGS) entry which is preliminary data.</text>
</comment>
<feature type="chain" id="PRO_5022235202" description="DUF4890 domain-containing protein" evidence="2">
    <location>
        <begin position="22"/>
        <end position="173"/>
    </location>
</feature>
<evidence type="ECO:0000256" key="1">
    <source>
        <dbReference type="SAM" id="MobiDB-lite"/>
    </source>
</evidence>
<evidence type="ECO:0000256" key="2">
    <source>
        <dbReference type="SAM" id="SignalP"/>
    </source>
</evidence>
<proteinExistence type="predicted"/>
<feature type="signal peptide" evidence="2">
    <location>
        <begin position="1"/>
        <end position="21"/>
    </location>
</feature>
<feature type="compositionally biased region" description="Basic and acidic residues" evidence="1">
    <location>
        <begin position="117"/>
        <end position="135"/>
    </location>
</feature>
<dbReference type="Proteomes" id="UP000321532">
    <property type="component" value="Unassembled WGS sequence"/>
</dbReference>
<keyword evidence="4" id="KW-1185">Reference proteome</keyword>
<feature type="compositionally biased region" description="Basic and acidic residues" evidence="1">
    <location>
        <begin position="27"/>
        <end position="81"/>
    </location>
</feature>
<sequence>MKKYAAMIALGLATLAGTANAQQVPQKDNRNNYENRNDQNRGERKQKGEFRRNADRRDNISPEERATRQTEKLSQRLDLSTKQKKKLQALNLKQVQEMESFRGRNNQPGTRNQNNREGMKRLHASYDKELKDILNKKQYAKYQEERKQMQAQRENRNNRDGDNNGRFRRGNNG</sequence>
<feature type="compositionally biased region" description="Basic and acidic residues" evidence="1">
    <location>
        <begin position="142"/>
        <end position="165"/>
    </location>
</feature>
<feature type="region of interest" description="Disordered" evidence="1">
    <location>
        <begin position="19"/>
        <end position="173"/>
    </location>
</feature>